<feature type="transmembrane region" description="Helical" evidence="10">
    <location>
        <begin position="134"/>
        <end position="155"/>
    </location>
</feature>
<evidence type="ECO:0000256" key="5">
    <source>
        <dbReference type="ARBA" id="ARBA00022725"/>
    </source>
</evidence>
<feature type="transmembrane region" description="Helical" evidence="10">
    <location>
        <begin position="231"/>
        <end position="248"/>
    </location>
</feature>
<dbReference type="Pfam" id="PF02949">
    <property type="entry name" value="7tm_6"/>
    <property type="match status" value="2"/>
</dbReference>
<dbReference type="PANTHER" id="PTHR21137">
    <property type="entry name" value="ODORANT RECEPTOR"/>
    <property type="match status" value="1"/>
</dbReference>
<feature type="transmembrane region" description="Helical" evidence="10">
    <location>
        <begin position="304"/>
        <end position="321"/>
    </location>
</feature>
<evidence type="ECO:0000256" key="4">
    <source>
        <dbReference type="ARBA" id="ARBA00022692"/>
    </source>
</evidence>
<keyword evidence="7 10" id="KW-0472">Membrane</keyword>
<evidence type="ECO:0000256" key="10">
    <source>
        <dbReference type="RuleBase" id="RU351113"/>
    </source>
</evidence>
<comment type="caution">
    <text evidence="10">Lacks conserved residue(s) required for the propagation of feature annotation.</text>
</comment>
<keyword evidence="4 10" id="KW-0812">Transmembrane</keyword>
<accession>A0ABQ8SLH0</accession>
<keyword evidence="8 10" id="KW-0675">Receptor</keyword>
<dbReference type="InterPro" id="IPR004117">
    <property type="entry name" value="7tm6_olfct_rcpt"/>
</dbReference>
<dbReference type="EMBL" id="JAJSOF020000025">
    <property type="protein sequence ID" value="KAJ4434641.1"/>
    <property type="molecule type" value="Genomic_DNA"/>
</dbReference>
<proteinExistence type="inferred from homology"/>
<evidence type="ECO:0000256" key="1">
    <source>
        <dbReference type="ARBA" id="ARBA00004651"/>
    </source>
</evidence>
<reference evidence="11 12" key="1">
    <citation type="journal article" date="2022" name="Allergy">
        <title>Genome assembly and annotation of Periplaneta americana reveal a comprehensive cockroach allergen profile.</title>
        <authorList>
            <person name="Wang L."/>
            <person name="Xiong Q."/>
            <person name="Saelim N."/>
            <person name="Wang L."/>
            <person name="Nong W."/>
            <person name="Wan A.T."/>
            <person name="Shi M."/>
            <person name="Liu X."/>
            <person name="Cao Q."/>
            <person name="Hui J.H.L."/>
            <person name="Sookrung N."/>
            <person name="Leung T.F."/>
            <person name="Tungtrongchitr A."/>
            <person name="Tsui S.K.W."/>
        </authorList>
    </citation>
    <scope>NUCLEOTIDE SEQUENCE [LARGE SCALE GENOMIC DNA]</scope>
    <source>
        <strain evidence="11">PWHHKU_190912</strain>
    </source>
</reference>
<evidence type="ECO:0000256" key="9">
    <source>
        <dbReference type="ARBA" id="ARBA00023224"/>
    </source>
</evidence>
<gene>
    <name evidence="11" type="ORF">ANN_23204</name>
</gene>
<protein>
    <recommendedName>
        <fullName evidence="10">Odorant receptor</fullName>
    </recommendedName>
</protein>
<name>A0ABQ8SLH0_PERAM</name>
<evidence type="ECO:0000256" key="3">
    <source>
        <dbReference type="ARBA" id="ARBA00022606"/>
    </source>
</evidence>
<evidence type="ECO:0000256" key="7">
    <source>
        <dbReference type="ARBA" id="ARBA00023136"/>
    </source>
</evidence>
<dbReference type="Proteomes" id="UP001148838">
    <property type="component" value="Unassembled WGS sequence"/>
</dbReference>
<keyword evidence="6 10" id="KW-1133">Transmembrane helix</keyword>
<evidence type="ECO:0000313" key="12">
    <source>
        <dbReference type="Proteomes" id="UP001148838"/>
    </source>
</evidence>
<feature type="transmembrane region" description="Helical" evidence="10">
    <location>
        <begin position="65"/>
        <end position="85"/>
    </location>
</feature>
<evidence type="ECO:0000256" key="6">
    <source>
        <dbReference type="ARBA" id="ARBA00022989"/>
    </source>
</evidence>
<keyword evidence="2" id="KW-1003">Cell membrane</keyword>
<keyword evidence="5 10" id="KW-0552">Olfaction</keyword>
<comment type="subcellular location">
    <subcellularLocation>
        <location evidence="1 10">Cell membrane</location>
        <topology evidence="1 10">Multi-pass membrane protein</topology>
    </subcellularLocation>
</comment>
<feature type="transmembrane region" description="Helical" evidence="10">
    <location>
        <begin position="36"/>
        <end position="59"/>
    </location>
</feature>
<dbReference type="PANTHER" id="PTHR21137:SF35">
    <property type="entry name" value="ODORANT RECEPTOR 19A-RELATED"/>
    <property type="match status" value="1"/>
</dbReference>
<sequence length="403" mass="45470">MVQTDAVHYLSLNLRLMTVVGMWPHGPSRIRPVLRCVTYVLVLCMLAFWLGLVSLAISMRHDSEVLMGCIGLVCGYLVSTFKWITLVSNRRRLQRVVASLSECLALGAASDPSAGAEDFERVTRATNTRARITAVCWFLCISYVATYFSLIPLTMNGTQVEVPVPEEETDCYRNETSCNSTRVVQYQELYFLPFGAWPFVDTSRSPQYGLLYTLQATGCISHGWTHSASDGFFLFFVMFVCGQFEFLNKTIRQVGYPRSVERTTENATGKTQGNILTWQTAFVIISCCSVHGIHFQLKSDDSKLASMVGFLVATMLQLYLFCKVGSKVTVLSLLVADSCYESDWVDKPKYWKKSVEIVIMRAQKPLILTGGPFYVITYETFLAQMQMAFSYFTVLRNLHDAEE</sequence>
<evidence type="ECO:0000256" key="2">
    <source>
        <dbReference type="ARBA" id="ARBA00022475"/>
    </source>
</evidence>
<evidence type="ECO:0000313" key="11">
    <source>
        <dbReference type="EMBL" id="KAJ4434641.1"/>
    </source>
</evidence>
<comment type="similarity">
    <text evidence="10">Belongs to the insect chemoreceptor superfamily. Heteromeric odorant receptor channel (TC 1.A.69) family.</text>
</comment>
<keyword evidence="3 10" id="KW-0716">Sensory transduction</keyword>
<comment type="caution">
    <text evidence="11">The sequence shown here is derived from an EMBL/GenBank/DDBJ whole genome shotgun (WGS) entry which is preliminary data.</text>
</comment>
<evidence type="ECO:0000256" key="8">
    <source>
        <dbReference type="ARBA" id="ARBA00023170"/>
    </source>
</evidence>
<organism evidence="11 12">
    <name type="scientific">Periplaneta americana</name>
    <name type="common">American cockroach</name>
    <name type="synonym">Blatta americana</name>
    <dbReference type="NCBI Taxonomy" id="6978"/>
    <lineage>
        <taxon>Eukaryota</taxon>
        <taxon>Metazoa</taxon>
        <taxon>Ecdysozoa</taxon>
        <taxon>Arthropoda</taxon>
        <taxon>Hexapoda</taxon>
        <taxon>Insecta</taxon>
        <taxon>Pterygota</taxon>
        <taxon>Neoptera</taxon>
        <taxon>Polyneoptera</taxon>
        <taxon>Dictyoptera</taxon>
        <taxon>Blattodea</taxon>
        <taxon>Blattoidea</taxon>
        <taxon>Blattidae</taxon>
        <taxon>Blattinae</taxon>
        <taxon>Periplaneta</taxon>
    </lineage>
</organism>
<keyword evidence="12" id="KW-1185">Reference proteome</keyword>
<keyword evidence="9 10" id="KW-0807">Transducer</keyword>